<evidence type="ECO:0000256" key="1">
    <source>
        <dbReference type="SAM" id="MobiDB-lite"/>
    </source>
</evidence>
<sequence>MAAHCKRAVSSVPARTALQKTVTVPFSSPSTLAATPSIRILQVRRCLVPAVATPGSFTAPILPGSPGRINHLSGEVPGMVIVGPFIQWKFFGICGCIVFVLASGLFMIVPLNFAPGVSCSPPNAWYPPSHLARWFLHNGLPSRTLEVGAGPLPPFMTFILPPQPLRQRGSSSGSSPSRKKPRLAGNPRAYSTPVAALNDFSPSSSHLDVPQTVQITVGILPKVLSTSDNNDVLDLSPVYFWKTGDELEAVQRRLETAKLTFRVDANPTGPVFETINDGFIAHCALQNIVFVTPSPVLVNGVPISSPNSKPWVLTGPKGRVGNRSWVEDPKCLTAFTFTIAALRASPYSNTSNYLGKGIFIFIDASQLVFFVLSWLHWATTQPLLVVLAALATRIIQLSPGTGTLQPLQLQISWNLLVLCQSSTRMIARMTSNFPKLMHFLPTGFGAGYIQVRQTLKVESVARRIKVEHPTCSVSVQDISVWAGVNPATYANNLTVAKNARATLQYLSYFSTTPGPSLQSSEDRERDQKLQGFLAQLFSTTDLGEHWRRNVDGLEAGGAKVQLVKTRIERFSRLITVYKEEVFEMC</sequence>
<accession>A0AAD6XA12</accession>
<feature type="transmembrane region" description="Helical" evidence="2">
    <location>
        <begin position="90"/>
        <end position="113"/>
    </location>
</feature>
<keyword evidence="2" id="KW-0812">Transmembrane</keyword>
<keyword evidence="4" id="KW-1185">Reference proteome</keyword>
<evidence type="ECO:0000313" key="3">
    <source>
        <dbReference type="EMBL" id="KAJ7040895.1"/>
    </source>
</evidence>
<dbReference type="EMBL" id="JARJCM010000019">
    <property type="protein sequence ID" value="KAJ7040895.1"/>
    <property type="molecule type" value="Genomic_DNA"/>
</dbReference>
<organism evidence="3 4">
    <name type="scientific">Mycena alexandri</name>
    <dbReference type="NCBI Taxonomy" id="1745969"/>
    <lineage>
        <taxon>Eukaryota</taxon>
        <taxon>Fungi</taxon>
        <taxon>Dikarya</taxon>
        <taxon>Basidiomycota</taxon>
        <taxon>Agaricomycotina</taxon>
        <taxon>Agaricomycetes</taxon>
        <taxon>Agaricomycetidae</taxon>
        <taxon>Agaricales</taxon>
        <taxon>Marasmiineae</taxon>
        <taxon>Mycenaceae</taxon>
        <taxon>Mycena</taxon>
    </lineage>
</organism>
<proteinExistence type="predicted"/>
<dbReference type="Proteomes" id="UP001218188">
    <property type="component" value="Unassembled WGS sequence"/>
</dbReference>
<dbReference type="AlphaFoldDB" id="A0AAD6XA12"/>
<evidence type="ECO:0000313" key="4">
    <source>
        <dbReference type="Proteomes" id="UP001218188"/>
    </source>
</evidence>
<evidence type="ECO:0000256" key="2">
    <source>
        <dbReference type="SAM" id="Phobius"/>
    </source>
</evidence>
<feature type="compositionally biased region" description="Low complexity" evidence="1">
    <location>
        <begin position="165"/>
        <end position="176"/>
    </location>
</feature>
<protein>
    <submittedName>
        <fullName evidence="3">Uncharacterized protein</fullName>
    </submittedName>
</protein>
<name>A0AAD6XA12_9AGAR</name>
<gene>
    <name evidence="3" type="ORF">C8F04DRAFT_1253401</name>
</gene>
<keyword evidence="2" id="KW-1133">Transmembrane helix</keyword>
<comment type="caution">
    <text evidence="3">The sequence shown here is derived from an EMBL/GenBank/DDBJ whole genome shotgun (WGS) entry which is preliminary data.</text>
</comment>
<keyword evidence="2" id="KW-0472">Membrane</keyword>
<reference evidence="3" key="1">
    <citation type="submission" date="2023-03" db="EMBL/GenBank/DDBJ databases">
        <title>Massive genome expansion in bonnet fungi (Mycena s.s.) driven by repeated elements and novel gene families across ecological guilds.</title>
        <authorList>
            <consortium name="Lawrence Berkeley National Laboratory"/>
            <person name="Harder C.B."/>
            <person name="Miyauchi S."/>
            <person name="Viragh M."/>
            <person name="Kuo A."/>
            <person name="Thoen E."/>
            <person name="Andreopoulos B."/>
            <person name="Lu D."/>
            <person name="Skrede I."/>
            <person name="Drula E."/>
            <person name="Henrissat B."/>
            <person name="Morin E."/>
            <person name="Kohler A."/>
            <person name="Barry K."/>
            <person name="LaButti K."/>
            <person name="Morin E."/>
            <person name="Salamov A."/>
            <person name="Lipzen A."/>
            <person name="Mereny Z."/>
            <person name="Hegedus B."/>
            <person name="Baldrian P."/>
            <person name="Stursova M."/>
            <person name="Weitz H."/>
            <person name="Taylor A."/>
            <person name="Grigoriev I.V."/>
            <person name="Nagy L.G."/>
            <person name="Martin F."/>
            <person name="Kauserud H."/>
        </authorList>
    </citation>
    <scope>NUCLEOTIDE SEQUENCE</scope>
    <source>
        <strain evidence="3">CBHHK200</strain>
    </source>
</reference>
<feature type="region of interest" description="Disordered" evidence="1">
    <location>
        <begin position="165"/>
        <end position="188"/>
    </location>
</feature>